<evidence type="ECO:0000313" key="1">
    <source>
        <dbReference type="EMBL" id="KAJ6833424.1"/>
    </source>
</evidence>
<sequence>MRSPAVPMGSAALDGAVEASTARGGPDKAGAGTRLRPAMWSAGRRFWGIRPLVWTALAEAAVALTGTAKGTSGLGMMTLARWRSRRGRDGSAPYGAELRHQRGWAGCRGPIHGAGGWTFEIERVAALVWRRPTLGACLG</sequence>
<gene>
    <name evidence="1" type="ORF">M6B38_339870</name>
</gene>
<reference evidence="1" key="1">
    <citation type="journal article" date="2023" name="GigaByte">
        <title>Genome assembly of the bearded iris, Iris pallida Lam.</title>
        <authorList>
            <person name="Bruccoleri R.E."/>
            <person name="Oakeley E.J."/>
            <person name="Faust A.M.E."/>
            <person name="Altorfer M."/>
            <person name="Dessus-Babus S."/>
            <person name="Burckhardt D."/>
            <person name="Oertli M."/>
            <person name="Naumann U."/>
            <person name="Petersen F."/>
            <person name="Wong J."/>
        </authorList>
    </citation>
    <scope>NUCLEOTIDE SEQUENCE</scope>
    <source>
        <strain evidence="1">GSM-AAB239-AS_SAM_17_03QT</strain>
    </source>
</reference>
<dbReference type="EMBL" id="JANAVB010015000">
    <property type="protein sequence ID" value="KAJ6833424.1"/>
    <property type="molecule type" value="Genomic_DNA"/>
</dbReference>
<dbReference type="Proteomes" id="UP001140949">
    <property type="component" value="Unassembled WGS sequence"/>
</dbReference>
<name>A0AAX6GY52_IRIPA</name>
<comment type="caution">
    <text evidence="1">The sequence shown here is derived from an EMBL/GenBank/DDBJ whole genome shotgun (WGS) entry which is preliminary data.</text>
</comment>
<dbReference type="AlphaFoldDB" id="A0AAX6GY52"/>
<proteinExistence type="predicted"/>
<keyword evidence="2" id="KW-1185">Reference proteome</keyword>
<reference evidence="1" key="2">
    <citation type="submission" date="2023-04" db="EMBL/GenBank/DDBJ databases">
        <authorList>
            <person name="Bruccoleri R.E."/>
            <person name="Oakeley E.J."/>
            <person name="Faust A.-M."/>
            <person name="Dessus-Babus S."/>
            <person name="Altorfer M."/>
            <person name="Burckhardt D."/>
            <person name="Oertli M."/>
            <person name="Naumann U."/>
            <person name="Petersen F."/>
            <person name="Wong J."/>
        </authorList>
    </citation>
    <scope>NUCLEOTIDE SEQUENCE</scope>
    <source>
        <strain evidence="1">GSM-AAB239-AS_SAM_17_03QT</strain>
        <tissue evidence="1">Leaf</tissue>
    </source>
</reference>
<organism evidence="1 2">
    <name type="scientific">Iris pallida</name>
    <name type="common">Sweet iris</name>
    <dbReference type="NCBI Taxonomy" id="29817"/>
    <lineage>
        <taxon>Eukaryota</taxon>
        <taxon>Viridiplantae</taxon>
        <taxon>Streptophyta</taxon>
        <taxon>Embryophyta</taxon>
        <taxon>Tracheophyta</taxon>
        <taxon>Spermatophyta</taxon>
        <taxon>Magnoliopsida</taxon>
        <taxon>Liliopsida</taxon>
        <taxon>Asparagales</taxon>
        <taxon>Iridaceae</taxon>
        <taxon>Iridoideae</taxon>
        <taxon>Irideae</taxon>
        <taxon>Iris</taxon>
    </lineage>
</organism>
<accession>A0AAX6GY52</accession>
<evidence type="ECO:0000313" key="2">
    <source>
        <dbReference type="Proteomes" id="UP001140949"/>
    </source>
</evidence>
<protein>
    <submittedName>
        <fullName evidence="1">Formin-like protein 5</fullName>
    </submittedName>
</protein>